<evidence type="ECO:0000313" key="1">
    <source>
        <dbReference type="EMBL" id="PPB12852.1"/>
    </source>
</evidence>
<dbReference type="EMBL" id="PRKQ01000001">
    <property type="protein sequence ID" value="PPB12852.1"/>
    <property type="molecule type" value="Genomic_DNA"/>
</dbReference>
<name>A0AAP8QGN2_BRELA</name>
<accession>A0AAP8QGN2</accession>
<sequence length="410" mass="48589">MTKPIIKVVDSIMGSGKSSAAINMINSDTENNYIYITPYLPEVERIKEDCSTRKFHEPKIFSKDGELYSKFDSLHELLKKNKNIVSTHALFRRSNEETKELIYSGNYILILDEVMDVVEQLEMKKSDMQMLFDYGLLSVLDGYVIWNEDNPKAQEYDGRFNDLKQMALNRNLIMYKDTILMWTFPADIFQSFKEVYVLTYMFSSQVQKYYYDMNNITYKEYEAVYLNSEYVFKEKRGKQTYKELKQDLKKKINIYQGSLNAIGDGDFTLSKSWYKKKKDVVIKLKYNTENYFKNKIKTSSDLNMWTTYTEYKSKVKGNGYTKGFISCNARAFNKFKHKKSLAYLVNRYVNPIVSGFFEERGIKIDQDLYALSEMLQWVWRSAIREGKEINLYIPSKRMRTLFINWLDDEL</sequence>
<comment type="caution">
    <text evidence="1">The sequence shown here is derived from an EMBL/GenBank/DDBJ whole genome shotgun (WGS) entry which is preliminary data.</text>
</comment>
<gene>
    <name evidence="1" type="ORF">C4A77_00260</name>
</gene>
<proteinExistence type="predicted"/>
<organism evidence="1 2">
    <name type="scientific">Brevibacillus laterosporus</name>
    <name type="common">Bacillus laterosporus</name>
    <dbReference type="NCBI Taxonomy" id="1465"/>
    <lineage>
        <taxon>Bacteria</taxon>
        <taxon>Bacillati</taxon>
        <taxon>Bacillota</taxon>
        <taxon>Bacilli</taxon>
        <taxon>Bacillales</taxon>
        <taxon>Paenibacillaceae</taxon>
        <taxon>Brevibacillus</taxon>
    </lineage>
</organism>
<reference evidence="1 2" key="1">
    <citation type="submission" date="2018-02" db="EMBL/GenBank/DDBJ databases">
        <title>Comparative analysis of genomes of three Brevibacillus laterosporus strains producers of potent antimicrobials isolated from silage.</title>
        <authorList>
            <person name="Kojic M."/>
            <person name="Miljkovic M."/>
            <person name="Studholme D."/>
            <person name="Filipic B."/>
        </authorList>
    </citation>
    <scope>NUCLEOTIDE SEQUENCE [LARGE SCALE GENOMIC DNA]</scope>
    <source>
        <strain evidence="1 2">BGSP11</strain>
    </source>
</reference>
<evidence type="ECO:0000313" key="2">
    <source>
        <dbReference type="Proteomes" id="UP000239759"/>
    </source>
</evidence>
<dbReference type="Proteomes" id="UP000239759">
    <property type="component" value="Unassembled WGS sequence"/>
</dbReference>
<protein>
    <submittedName>
        <fullName evidence="1">Uncharacterized protein</fullName>
    </submittedName>
</protein>
<dbReference type="RefSeq" id="WP_104030253.1">
    <property type="nucleotide sequence ID" value="NZ_PRKQ01000001.1"/>
</dbReference>
<dbReference type="AlphaFoldDB" id="A0AAP8QGN2"/>